<dbReference type="InterPro" id="IPR013830">
    <property type="entry name" value="SGNH_hydro"/>
</dbReference>
<evidence type="ECO:0000256" key="1">
    <source>
        <dbReference type="SAM" id="SignalP"/>
    </source>
</evidence>
<dbReference type="SUPFAM" id="SSF52266">
    <property type="entry name" value="SGNH hydrolase"/>
    <property type="match status" value="1"/>
</dbReference>
<evidence type="ECO:0000313" key="3">
    <source>
        <dbReference type="EMBL" id="CAA6799226.1"/>
    </source>
</evidence>
<name>A0A6S6RUC1_9BACT</name>
<feature type="domain" description="SGNH hydrolase-type esterase" evidence="2">
    <location>
        <begin position="47"/>
        <end position="226"/>
    </location>
</feature>
<keyword evidence="1" id="KW-0732">Signal</keyword>
<dbReference type="CDD" id="cd01832">
    <property type="entry name" value="SGNH_hydrolase_like_1"/>
    <property type="match status" value="1"/>
</dbReference>
<accession>A0A6S6RUC1</accession>
<dbReference type="EMBL" id="CACVAQ010000024">
    <property type="protein sequence ID" value="CAA6799226.1"/>
    <property type="molecule type" value="Genomic_DNA"/>
</dbReference>
<feature type="signal peptide" evidence="1">
    <location>
        <begin position="1"/>
        <end position="25"/>
    </location>
</feature>
<organism evidence="3">
    <name type="scientific">uncultured Aureispira sp</name>
    <dbReference type="NCBI Taxonomy" id="1331704"/>
    <lineage>
        <taxon>Bacteria</taxon>
        <taxon>Pseudomonadati</taxon>
        <taxon>Bacteroidota</taxon>
        <taxon>Saprospiria</taxon>
        <taxon>Saprospirales</taxon>
        <taxon>Saprospiraceae</taxon>
        <taxon>Aureispira</taxon>
        <taxon>environmental samples</taxon>
    </lineage>
</organism>
<dbReference type="AlphaFoldDB" id="A0A6S6RUC1"/>
<reference evidence="3" key="1">
    <citation type="submission" date="2020-01" db="EMBL/GenBank/DDBJ databases">
        <authorList>
            <person name="Meier V. D."/>
            <person name="Meier V D."/>
        </authorList>
    </citation>
    <scope>NUCLEOTIDE SEQUENCE</scope>
    <source>
        <strain evidence="3">HLG_WM_MAG_10</strain>
    </source>
</reference>
<dbReference type="PROSITE" id="PS51257">
    <property type="entry name" value="PROKAR_LIPOPROTEIN"/>
    <property type="match status" value="1"/>
</dbReference>
<feature type="chain" id="PRO_5027783867" evidence="1">
    <location>
        <begin position="26"/>
        <end position="240"/>
    </location>
</feature>
<proteinExistence type="predicted"/>
<dbReference type="GO" id="GO:0016788">
    <property type="term" value="F:hydrolase activity, acting on ester bonds"/>
    <property type="evidence" value="ECO:0007669"/>
    <property type="project" value="UniProtKB-ARBA"/>
</dbReference>
<gene>
    <name evidence="3" type="ORF">HELGO_WM28971</name>
</gene>
<dbReference type="Pfam" id="PF13472">
    <property type="entry name" value="Lipase_GDSL_2"/>
    <property type="match status" value="1"/>
</dbReference>
<sequence>MYPKQAKSMKAILLLLSILFISACASPSTSNNPRSTKKETKAISYLALGDSYTIGESVPNNQRWPILLSKALRSEGLEIQTPIIIAKTGWRTDHLLKSMQSELNPATKYDLVSILIGVNNQFQGKSIETYEQDLRTLFDQAIAYSNKGKEGIFVLSIPDYGATPYGAPRAESIGQAIDAWNAVCKKVTLEYQLPWHDITPISRTATENKSLIAGDGLHPSGKMYQLWVDQITAKVLELVH</sequence>
<evidence type="ECO:0000259" key="2">
    <source>
        <dbReference type="Pfam" id="PF13472"/>
    </source>
</evidence>
<protein>
    <submittedName>
        <fullName evidence="3">Lysophospholipase L1 and related esterases</fullName>
    </submittedName>
</protein>
<dbReference type="Gene3D" id="3.40.50.1110">
    <property type="entry name" value="SGNH hydrolase"/>
    <property type="match status" value="1"/>
</dbReference>
<dbReference type="InterPro" id="IPR036514">
    <property type="entry name" value="SGNH_hydro_sf"/>
</dbReference>